<keyword evidence="29" id="KW-1185">Reference proteome</keyword>
<dbReference type="Proteomes" id="UP000727407">
    <property type="component" value="Unassembled WGS sequence"/>
</dbReference>
<feature type="binding site" evidence="24">
    <location>
        <begin position="355"/>
        <end position="361"/>
    </location>
    <ligand>
        <name>S-adenosyl-L-methionine</name>
        <dbReference type="ChEBI" id="CHEBI:59789"/>
    </ligand>
</feature>
<keyword evidence="9" id="KW-0690">Ribosome biogenesis</keyword>
<evidence type="ECO:0000313" key="28">
    <source>
        <dbReference type="EMBL" id="KAF5907715.1"/>
    </source>
</evidence>
<dbReference type="GO" id="GO:0006096">
    <property type="term" value="P:glycolytic process"/>
    <property type="evidence" value="ECO:0007669"/>
    <property type="project" value="UniProtKB-UniPathway"/>
</dbReference>
<dbReference type="InterPro" id="IPR018314">
    <property type="entry name" value="RsmB/NOL1/NOP2-like_CS"/>
</dbReference>
<dbReference type="NCBIfam" id="TIGR00446">
    <property type="entry name" value="nop2p"/>
    <property type="match status" value="1"/>
</dbReference>
<evidence type="ECO:0000256" key="3">
    <source>
        <dbReference type="ARBA" id="ARBA00004604"/>
    </source>
</evidence>
<keyword evidence="19" id="KW-0206">Cytoskeleton</keyword>
<feature type="non-terminal residue" evidence="28">
    <location>
        <position position="1047"/>
    </location>
</feature>
<dbReference type="GO" id="GO:0006396">
    <property type="term" value="P:RNA processing"/>
    <property type="evidence" value="ECO:0007669"/>
    <property type="project" value="InterPro"/>
</dbReference>
<dbReference type="AlphaFoldDB" id="A0A8J4V0N3"/>
<evidence type="ECO:0000256" key="26">
    <source>
        <dbReference type="SAM" id="MobiDB-lite"/>
    </source>
</evidence>
<feature type="compositionally biased region" description="Acidic residues" evidence="26">
    <location>
        <begin position="140"/>
        <end position="170"/>
    </location>
</feature>
<keyword evidence="20" id="KW-0539">Nucleus</keyword>
<dbReference type="InterPro" id="IPR020831">
    <property type="entry name" value="GlycerAld/Erythrose_P_DH"/>
</dbReference>
<dbReference type="PROSITE" id="PS00071">
    <property type="entry name" value="GAPDH"/>
    <property type="match status" value="1"/>
</dbReference>
<dbReference type="CDD" id="cd18126">
    <property type="entry name" value="GAPDH_I_C"/>
    <property type="match status" value="1"/>
</dbReference>
<dbReference type="PANTHER" id="PTHR10836">
    <property type="entry name" value="GLYCERALDEHYDE 3-PHOSPHATE DEHYDROGENASE"/>
    <property type="match status" value="1"/>
</dbReference>
<evidence type="ECO:0000256" key="19">
    <source>
        <dbReference type="ARBA" id="ARBA00023212"/>
    </source>
</evidence>
<evidence type="ECO:0000256" key="20">
    <source>
        <dbReference type="ARBA" id="ARBA00023242"/>
    </source>
</evidence>
<dbReference type="UniPathway" id="UPA00109">
    <property type="reaction ID" value="UER00184"/>
</dbReference>
<comment type="subcellular location">
    <subcellularLocation>
        <location evidence="1">Cytoplasm</location>
        <location evidence="1">Cytoskeleton</location>
    </subcellularLocation>
    <subcellularLocation>
        <location evidence="2">Cytoplasm</location>
        <location evidence="2">Cytosol</location>
    </subcellularLocation>
    <subcellularLocation>
        <location evidence="3">Nucleus</location>
        <location evidence="3">Nucleolus</location>
    </subcellularLocation>
</comment>
<gene>
    <name evidence="28" type="primary">nop2</name>
    <name evidence="28" type="ORF">DAT39_002540</name>
</gene>
<dbReference type="GO" id="GO:0003723">
    <property type="term" value="F:RNA binding"/>
    <property type="evidence" value="ECO:0007669"/>
    <property type="project" value="UniProtKB-UniRule"/>
</dbReference>
<reference evidence="28" key="1">
    <citation type="submission" date="2020-07" db="EMBL/GenBank/DDBJ databases">
        <title>Clarias magur genome sequencing, assembly and annotation.</title>
        <authorList>
            <person name="Kushwaha B."/>
            <person name="Kumar R."/>
            <person name="Das P."/>
            <person name="Joshi C.G."/>
            <person name="Kumar D."/>
            <person name="Nagpure N.S."/>
            <person name="Pandey M."/>
            <person name="Agarwal S."/>
            <person name="Srivastava S."/>
            <person name="Singh M."/>
            <person name="Sahoo L."/>
            <person name="Jayasankar P."/>
            <person name="Meher P.K."/>
            <person name="Koringa P.G."/>
            <person name="Iquebal M.A."/>
            <person name="Das S.P."/>
            <person name="Bit A."/>
            <person name="Patnaik S."/>
            <person name="Patel N."/>
            <person name="Shah T.M."/>
            <person name="Hinsu A."/>
            <person name="Jena J.K."/>
        </authorList>
    </citation>
    <scope>NUCLEOTIDE SEQUENCE</scope>
    <source>
        <strain evidence="28">CIFAMagur01</strain>
        <tissue evidence="28">Testis</tissue>
    </source>
</reference>
<dbReference type="GO" id="GO:0032259">
    <property type="term" value="P:methylation"/>
    <property type="evidence" value="ECO:0007669"/>
    <property type="project" value="UniProtKB-KW"/>
</dbReference>
<evidence type="ECO:0000256" key="4">
    <source>
        <dbReference type="ARBA" id="ARBA00004869"/>
    </source>
</evidence>
<dbReference type="Gene3D" id="3.30.360.10">
    <property type="entry name" value="Dihydrodipicolinate Reductase, domain 2"/>
    <property type="match status" value="1"/>
</dbReference>
<keyword evidence="11 24" id="KW-0808">Transferase</keyword>
<dbReference type="Gene3D" id="3.30.70.1170">
    <property type="entry name" value="Sun protein, domain 3"/>
    <property type="match status" value="1"/>
</dbReference>
<comment type="pathway">
    <text evidence="4">Carbohydrate degradation; glycolysis; pyruvate from D-glyceraldehyde 3-phosphate: step 1/5.</text>
</comment>
<evidence type="ECO:0000256" key="24">
    <source>
        <dbReference type="PROSITE-ProRule" id="PRU01023"/>
    </source>
</evidence>
<evidence type="ECO:0000256" key="1">
    <source>
        <dbReference type="ARBA" id="ARBA00004245"/>
    </source>
</evidence>
<feature type="compositionally biased region" description="Acidic residues" evidence="26">
    <location>
        <begin position="86"/>
        <end position="121"/>
    </location>
</feature>
<comment type="caution">
    <text evidence="28">The sequence shown here is derived from an EMBL/GenBank/DDBJ whole genome shotgun (WGS) entry which is preliminary data.</text>
</comment>
<dbReference type="Pfam" id="PF22458">
    <property type="entry name" value="RsmF-B_ferredox"/>
    <property type="match status" value="1"/>
</dbReference>
<keyword evidence="17" id="KW-0520">NAD</keyword>
<dbReference type="SMART" id="SM00846">
    <property type="entry name" value="Gp_dh_N"/>
    <property type="match status" value="1"/>
</dbReference>
<dbReference type="InterPro" id="IPR020828">
    <property type="entry name" value="GlycerAld_3-P_DH_NAD(P)-bd"/>
</dbReference>
<dbReference type="GO" id="GO:0004365">
    <property type="term" value="F:glyceraldehyde-3-phosphate dehydrogenase (NAD+) (phosphorylating) activity"/>
    <property type="evidence" value="ECO:0007669"/>
    <property type="project" value="UniProtKB-EC"/>
</dbReference>
<dbReference type="InterPro" id="IPR001678">
    <property type="entry name" value="MeTrfase_RsmB-F_NOP2_dom"/>
</dbReference>
<dbReference type="FunFam" id="3.40.50.720:FF:000319">
    <property type="entry name" value="Glyceraldehyde-3-phosphate dehydrogenase"/>
    <property type="match status" value="1"/>
</dbReference>
<name>A0A8J4V0N3_CLAMG</name>
<feature type="binding site" evidence="24">
    <location>
        <position position="379"/>
    </location>
    <ligand>
        <name>S-adenosyl-L-methionine</name>
        <dbReference type="ChEBI" id="CHEBI:59789"/>
    </ligand>
</feature>
<dbReference type="GO" id="GO:0051287">
    <property type="term" value="F:NAD binding"/>
    <property type="evidence" value="ECO:0007669"/>
    <property type="project" value="InterPro"/>
</dbReference>
<dbReference type="InterPro" id="IPR011023">
    <property type="entry name" value="Nop2p"/>
</dbReference>
<feature type="compositionally biased region" description="Acidic residues" evidence="26">
    <location>
        <begin position="55"/>
        <end position="75"/>
    </location>
</feature>
<keyword evidence="16" id="KW-0560">Oxidoreductase</keyword>
<dbReference type="InterPro" id="IPR054728">
    <property type="entry name" value="RsmB-like_ferredoxin"/>
</dbReference>
<evidence type="ECO:0000256" key="22">
    <source>
        <dbReference type="ARBA" id="ARBA00047698"/>
    </source>
</evidence>
<dbReference type="Gene3D" id="3.40.50.720">
    <property type="entry name" value="NAD(P)-binding Rossmann-like Domain"/>
    <property type="match status" value="1"/>
</dbReference>
<dbReference type="GO" id="GO:0050661">
    <property type="term" value="F:NADP binding"/>
    <property type="evidence" value="ECO:0007669"/>
    <property type="project" value="InterPro"/>
</dbReference>
<feature type="active site" description="Nucleophile" evidence="24">
    <location>
        <position position="480"/>
    </location>
</feature>
<protein>
    <recommendedName>
        <fullName evidence="7">glyceraldehyde-3-phosphate dehydrogenase (phosphorylating)</fullName>
        <ecNumber evidence="7">1.2.1.12</ecNumber>
    </recommendedName>
    <alternativeName>
        <fullName evidence="21">Peptidyl-cysteine S-nitrosylase GAPDH</fullName>
    </alternativeName>
</protein>
<evidence type="ECO:0000256" key="8">
    <source>
        <dbReference type="ARBA" id="ARBA00022490"/>
    </source>
</evidence>
<feature type="binding site" evidence="24">
    <location>
        <position position="423"/>
    </location>
    <ligand>
        <name>S-adenosyl-L-methionine</name>
        <dbReference type="ChEBI" id="CHEBI:59789"/>
    </ligand>
</feature>
<feature type="compositionally biased region" description="Polar residues" evidence="26">
    <location>
        <begin position="600"/>
        <end position="612"/>
    </location>
</feature>
<evidence type="ECO:0000256" key="9">
    <source>
        <dbReference type="ARBA" id="ARBA00022517"/>
    </source>
</evidence>
<keyword evidence="14" id="KW-0702">S-nitrosylation</keyword>
<evidence type="ECO:0000256" key="11">
    <source>
        <dbReference type="ARBA" id="ARBA00022679"/>
    </source>
</evidence>
<feature type="region of interest" description="Disordered" evidence="26">
    <location>
        <begin position="555"/>
        <end position="616"/>
    </location>
</feature>
<comment type="catalytic activity">
    <reaction evidence="23">
        <text>S-nitroso-L-cysteinyl-[GAPDH] + L-cysteinyl-[protein] = L-cysteinyl-[GAPDH] + S-nitroso-L-cysteinyl-[protein]</text>
        <dbReference type="Rhea" id="RHEA:66684"/>
        <dbReference type="Rhea" id="RHEA-COMP:10131"/>
        <dbReference type="Rhea" id="RHEA-COMP:17089"/>
        <dbReference type="Rhea" id="RHEA-COMP:17090"/>
        <dbReference type="Rhea" id="RHEA-COMP:17091"/>
        <dbReference type="ChEBI" id="CHEBI:29950"/>
        <dbReference type="ChEBI" id="CHEBI:149494"/>
    </reaction>
    <physiologicalReaction direction="left-to-right" evidence="23">
        <dbReference type="Rhea" id="RHEA:66685"/>
    </physiologicalReaction>
</comment>
<feature type="binding site" evidence="24">
    <location>
        <position position="406"/>
    </location>
    <ligand>
        <name>S-adenosyl-L-methionine</name>
        <dbReference type="ChEBI" id="CHEBI:59789"/>
    </ligand>
</feature>
<dbReference type="GO" id="GO:0008757">
    <property type="term" value="F:S-adenosylmethionine-dependent methyltransferase activity"/>
    <property type="evidence" value="ECO:0007669"/>
    <property type="project" value="InterPro"/>
</dbReference>
<evidence type="ECO:0000256" key="2">
    <source>
        <dbReference type="ARBA" id="ARBA00004514"/>
    </source>
</evidence>
<keyword evidence="10 24" id="KW-0489">Methyltransferase</keyword>
<evidence type="ECO:0000256" key="13">
    <source>
        <dbReference type="ARBA" id="ARBA00022703"/>
    </source>
</evidence>
<evidence type="ECO:0000313" key="29">
    <source>
        <dbReference type="Proteomes" id="UP000727407"/>
    </source>
</evidence>
<organism evidence="28 29">
    <name type="scientific">Clarias magur</name>
    <name type="common">Asian catfish</name>
    <name type="synonym">Macropteronotus magur</name>
    <dbReference type="NCBI Taxonomy" id="1594786"/>
    <lineage>
        <taxon>Eukaryota</taxon>
        <taxon>Metazoa</taxon>
        <taxon>Chordata</taxon>
        <taxon>Craniata</taxon>
        <taxon>Vertebrata</taxon>
        <taxon>Euteleostomi</taxon>
        <taxon>Actinopterygii</taxon>
        <taxon>Neopterygii</taxon>
        <taxon>Teleostei</taxon>
        <taxon>Ostariophysi</taxon>
        <taxon>Siluriformes</taxon>
        <taxon>Clariidae</taxon>
        <taxon>Clarias</taxon>
    </lineage>
</organism>
<dbReference type="EC" id="1.2.1.12" evidence="7"/>
<dbReference type="GO" id="GO:0005829">
    <property type="term" value="C:cytosol"/>
    <property type="evidence" value="ECO:0007669"/>
    <property type="project" value="UniProtKB-SubCell"/>
</dbReference>
<evidence type="ECO:0000256" key="18">
    <source>
        <dbReference type="ARBA" id="ARBA00023152"/>
    </source>
</evidence>
<feature type="compositionally biased region" description="Basic residues" evidence="26">
    <location>
        <begin position="1"/>
        <end position="16"/>
    </location>
</feature>
<dbReference type="PRINTS" id="PR00078">
    <property type="entry name" value="G3PDHDRGNASE"/>
</dbReference>
<evidence type="ECO:0000256" key="7">
    <source>
        <dbReference type="ARBA" id="ARBA00013119"/>
    </source>
</evidence>
<comment type="catalytic activity">
    <reaction evidence="22">
        <text>D-glyceraldehyde 3-phosphate + phosphate + NAD(+) = (2R)-3-phospho-glyceroyl phosphate + NADH + H(+)</text>
        <dbReference type="Rhea" id="RHEA:10300"/>
        <dbReference type="ChEBI" id="CHEBI:15378"/>
        <dbReference type="ChEBI" id="CHEBI:43474"/>
        <dbReference type="ChEBI" id="CHEBI:57540"/>
        <dbReference type="ChEBI" id="CHEBI:57604"/>
        <dbReference type="ChEBI" id="CHEBI:57945"/>
        <dbReference type="ChEBI" id="CHEBI:59776"/>
        <dbReference type="EC" id="1.2.1.12"/>
    </reaction>
</comment>
<comment type="similarity">
    <text evidence="5 25">Belongs to the glyceraldehyde-3-phosphate dehydrogenase family.</text>
</comment>
<dbReference type="InterPro" id="IPR006424">
    <property type="entry name" value="Glyceraldehyde-3-P_DH_1"/>
</dbReference>
<accession>A0A8J4V0N3</accession>
<dbReference type="EMBL" id="QNUK01000019">
    <property type="protein sequence ID" value="KAF5907715.1"/>
    <property type="molecule type" value="Genomic_DNA"/>
</dbReference>
<evidence type="ECO:0000256" key="5">
    <source>
        <dbReference type="ARBA" id="ARBA00007406"/>
    </source>
</evidence>
<evidence type="ECO:0000256" key="21">
    <source>
        <dbReference type="ARBA" id="ARBA00031890"/>
    </source>
</evidence>
<evidence type="ECO:0000256" key="10">
    <source>
        <dbReference type="ARBA" id="ARBA00022603"/>
    </source>
</evidence>
<dbReference type="GO" id="GO:0006915">
    <property type="term" value="P:apoptotic process"/>
    <property type="evidence" value="ECO:0007669"/>
    <property type="project" value="UniProtKB-KW"/>
</dbReference>
<dbReference type="InterPro" id="IPR020829">
    <property type="entry name" value="GlycerAld_3-P_DH_cat"/>
</dbReference>
<dbReference type="FunFam" id="3.30.70.1170:FF:000001">
    <property type="entry name" value="Ribosomal RNA methyltransferase Nop2"/>
    <property type="match status" value="1"/>
</dbReference>
<dbReference type="PROSITE" id="PS01153">
    <property type="entry name" value="NOL1_NOP2_SUN"/>
    <property type="match status" value="1"/>
</dbReference>
<feature type="domain" description="SAM-dependent MTase RsmB/NOP-type" evidence="27">
    <location>
        <begin position="263"/>
        <end position="550"/>
    </location>
</feature>
<evidence type="ECO:0000256" key="12">
    <source>
        <dbReference type="ARBA" id="ARBA00022691"/>
    </source>
</evidence>
<evidence type="ECO:0000256" key="14">
    <source>
        <dbReference type="ARBA" id="ARBA00022799"/>
    </source>
</evidence>
<evidence type="ECO:0000259" key="27">
    <source>
        <dbReference type="PROSITE" id="PS51686"/>
    </source>
</evidence>
<evidence type="ECO:0000256" key="17">
    <source>
        <dbReference type="ARBA" id="ARBA00023027"/>
    </source>
</evidence>
<dbReference type="Gene3D" id="3.40.50.150">
    <property type="entry name" value="Vaccinia Virus protein VP39"/>
    <property type="match status" value="1"/>
</dbReference>
<dbReference type="SUPFAM" id="SSF55347">
    <property type="entry name" value="Glyceraldehyde-3-phosphate dehydrogenase-like, C-terminal domain"/>
    <property type="match status" value="1"/>
</dbReference>
<sequence length="1047" mass="115499">DEPKKLSSRARKRAVKRAQGAPARTEGKQPKKGFSDDNSEWLTPAQRKRKIDHSEGDEDSDSQWEEEEEDADEVEDIGKRGKVQLEDDDDDDMVDDYGAMEDSSEGGEQEEETGSDGEELLPIERAARKQKKRQEAAAQESEDDEEEEEDDEEGEDENLDDEQEEEEEDTVQAHIDNIDSFKLPGAQDREKEGLLPLDLQSVHQRIKDNIDVLSHFSEKREEGRERSEYLSLLKSDLCTYYSYNAFLMGNLMDLFPHAELIDFLEANEVQRPITIRTNTLKTRRRDLAQALINRGVNLDPLGKWSKVGLVIFDSSVPIGATPEYLAGHYMLQGASSLLPVMALSPQEGESVLDMSAAPGGKTTYMAQLMRNTGVIIANDASAERLKSVVGNIHRLGVTNTIICNYDGRQFPKVMGGFDRVLLDAPCSGTGVISKDPAVKTSKDSSDILRSAHLQKELILAAIDSVNADSQTGGYLVYCTCSITVEENEWVVDYALKKRNVKLVPTGLDFGKEGFTRFKERRFHPSLKLSRRFYPHSHNMDGFFVAKLKKFSNTIPTASPEENEKVSKAEAPATSEGKNSKPESKHQSKGTHGKAKETKQQSKATSTSKTESPTGKKKPVLKAVLAVLLLLAPLTPSHSRSLHSPERAMQVIEQFLERYNDLLTLDDLDNLTSEQTEEPVQVFNSGIKVAENPKWIDIPVQNENSWVRLLKGALANQKRALSDRSRRGWNRDKTKADKMVKVGINGFGRIGRLVTRAAFHSKQVEVVAINDPFIDLDYMVYMFKYDSTHGKYKGEVKAEGGKLIVDGHAITVFSERDPANIKWGEAGAEYVVESTGVFTTTEKASAHLKGGAKRVIISAPSADAPMFVMGVNHEKYDKSLKVVSNASCTTNCLAPLAKVINDNFVIIEGLMSTVHAITATQKTVDGPSGKLWRDGRGASQNIIPASTGAAKAVGKVIPELNGKLTGMAFRVPTPNVSVVDLTVRLEKPAKYDDIKKVVKAASEGPMKGILGYTDHQVVSTDFNGDCHSSIFDAGAGIALNDHFVKLVS</sequence>
<feature type="non-terminal residue" evidence="28">
    <location>
        <position position="1"/>
    </location>
</feature>
<keyword evidence="12 24" id="KW-0949">S-adenosyl-L-methionine</keyword>
<dbReference type="Pfam" id="PF02800">
    <property type="entry name" value="Gp_dh_C"/>
    <property type="match status" value="1"/>
</dbReference>
<dbReference type="PANTHER" id="PTHR10836:SF111">
    <property type="entry name" value="GLYCERALDEHYDE-3-PHOSPHATE DEHYDROGENASE"/>
    <property type="match status" value="1"/>
</dbReference>
<feature type="compositionally biased region" description="Basic and acidic residues" evidence="26">
    <location>
        <begin position="76"/>
        <end position="85"/>
    </location>
</feature>
<proteinExistence type="inferred from homology"/>
<keyword evidence="8" id="KW-0963">Cytoplasm</keyword>
<dbReference type="GO" id="GO:0042254">
    <property type="term" value="P:ribosome biogenesis"/>
    <property type="evidence" value="ECO:0007669"/>
    <property type="project" value="UniProtKB-KW"/>
</dbReference>
<dbReference type="GO" id="GO:0006006">
    <property type="term" value="P:glucose metabolic process"/>
    <property type="evidence" value="ECO:0007669"/>
    <property type="project" value="InterPro"/>
</dbReference>
<dbReference type="InterPro" id="IPR049560">
    <property type="entry name" value="MeTrfase_RsmB-F_NOP2_cat"/>
</dbReference>
<dbReference type="Pfam" id="PF00044">
    <property type="entry name" value="Gp_dh_N"/>
    <property type="match status" value="1"/>
</dbReference>
<dbReference type="InterPro" id="IPR020830">
    <property type="entry name" value="GlycerAld_3-P_DH_AS"/>
</dbReference>
<feature type="compositionally biased region" description="Basic and acidic residues" evidence="26">
    <location>
        <begin position="25"/>
        <end position="35"/>
    </location>
</feature>
<dbReference type="OrthoDB" id="427002at2759"/>
<dbReference type="InterPro" id="IPR036291">
    <property type="entry name" value="NAD(P)-bd_dom_sf"/>
</dbReference>
<evidence type="ECO:0000256" key="25">
    <source>
        <dbReference type="RuleBase" id="RU000397"/>
    </source>
</evidence>
<dbReference type="FunFam" id="3.30.360.10:FF:000001">
    <property type="entry name" value="Glyceraldehyde-3-phosphate dehydrogenase"/>
    <property type="match status" value="1"/>
</dbReference>
<dbReference type="GO" id="GO:0005856">
    <property type="term" value="C:cytoskeleton"/>
    <property type="evidence" value="ECO:0007669"/>
    <property type="project" value="UniProtKB-SubCell"/>
</dbReference>
<feature type="region of interest" description="Disordered" evidence="26">
    <location>
        <begin position="1"/>
        <end position="177"/>
    </location>
</feature>
<dbReference type="Pfam" id="PF01189">
    <property type="entry name" value="Methyltr_RsmB-F"/>
    <property type="match status" value="1"/>
</dbReference>
<dbReference type="GO" id="GO:0005730">
    <property type="term" value="C:nucleolus"/>
    <property type="evidence" value="ECO:0007669"/>
    <property type="project" value="UniProtKB-SubCell"/>
</dbReference>
<keyword evidence="15 24" id="KW-0694">RNA-binding</keyword>
<comment type="similarity">
    <text evidence="6 24">Belongs to the class I-like SAM-binding methyltransferase superfamily. RsmB/NOP family.</text>
</comment>
<dbReference type="InterPro" id="IPR029063">
    <property type="entry name" value="SAM-dependent_MTases_sf"/>
</dbReference>
<dbReference type="NCBIfam" id="TIGR01534">
    <property type="entry name" value="GAPDH-I"/>
    <property type="match status" value="1"/>
</dbReference>
<evidence type="ECO:0000256" key="23">
    <source>
        <dbReference type="ARBA" id="ARBA00048005"/>
    </source>
</evidence>
<keyword evidence="13" id="KW-0053">Apoptosis</keyword>
<dbReference type="PROSITE" id="PS51686">
    <property type="entry name" value="SAM_MT_RSMB_NOP"/>
    <property type="match status" value="1"/>
</dbReference>
<dbReference type="SUPFAM" id="SSF51735">
    <property type="entry name" value="NAD(P)-binding Rossmann-fold domains"/>
    <property type="match status" value="1"/>
</dbReference>
<dbReference type="SUPFAM" id="SSF53335">
    <property type="entry name" value="S-adenosyl-L-methionine-dependent methyltransferases"/>
    <property type="match status" value="1"/>
</dbReference>
<evidence type="ECO:0000256" key="16">
    <source>
        <dbReference type="ARBA" id="ARBA00023002"/>
    </source>
</evidence>
<evidence type="ECO:0000256" key="15">
    <source>
        <dbReference type="ARBA" id="ARBA00022884"/>
    </source>
</evidence>
<evidence type="ECO:0000256" key="6">
    <source>
        <dbReference type="ARBA" id="ARBA00007494"/>
    </source>
</evidence>
<keyword evidence="18" id="KW-0324">Glycolysis</keyword>
<dbReference type="CDD" id="cd05214">
    <property type="entry name" value="GAPDH_I_N"/>
    <property type="match status" value="1"/>
</dbReference>